<sequence length="102" mass="11362">MVRRIRFSGFIDLNLYGSATSIKGHVTPLMEAARRLTSSGLKVTFVNTEFTHKLVSACSKIHGLSDLMQLVSIPYGMEPCDDRSDLGKLTKAMFQLMPIKLE</sequence>
<evidence type="ECO:0000313" key="1">
    <source>
        <dbReference type="EMBL" id="KAD6795980.1"/>
    </source>
</evidence>
<accession>A0A5N6PSC7</accession>
<dbReference type="EMBL" id="SZYD01000003">
    <property type="protein sequence ID" value="KAD6795980.1"/>
    <property type="molecule type" value="Genomic_DNA"/>
</dbReference>
<dbReference type="AlphaFoldDB" id="A0A5N6PSC7"/>
<gene>
    <name evidence="1" type="ORF">E3N88_06876</name>
</gene>
<name>A0A5N6PSC7_9ASTR</name>
<protein>
    <submittedName>
        <fullName evidence="1">Uncharacterized protein</fullName>
    </submittedName>
</protein>
<comment type="caution">
    <text evidence="1">The sequence shown here is derived from an EMBL/GenBank/DDBJ whole genome shotgun (WGS) entry which is preliminary data.</text>
</comment>
<evidence type="ECO:0000313" key="2">
    <source>
        <dbReference type="Proteomes" id="UP000326396"/>
    </source>
</evidence>
<dbReference type="Gene3D" id="3.40.50.2000">
    <property type="entry name" value="Glycogen Phosphorylase B"/>
    <property type="match status" value="1"/>
</dbReference>
<proteinExistence type="predicted"/>
<dbReference type="Proteomes" id="UP000326396">
    <property type="component" value="Linkage Group LG11"/>
</dbReference>
<organism evidence="1 2">
    <name type="scientific">Mikania micrantha</name>
    <name type="common">bitter vine</name>
    <dbReference type="NCBI Taxonomy" id="192012"/>
    <lineage>
        <taxon>Eukaryota</taxon>
        <taxon>Viridiplantae</taxon>
        <taxon>Streptophyta</taxon>
        <taxon>Embryophyta</taxon>
        <taxon>Tracheophyta</taxon>
        <taxon>Spermatophyta</taxon>
        <taxon>Magnoliopsida</taxon>
        <taxon>eudicotyledons</taxon>
        <taxon>Gunneridae</taxon>
        <taxon>Pentapetalae</taxon>
        <taxon>asterids</taxon>
        <taxon>campanulids</taxon>
        <taxon>Asterales</taxon>
        <taxon>Asteraceae</taxon>
        <taxon>Asteroideae</taxon>
        <taxon>Heliantheae alliance</taxon>
        <taxon>Eupatorieae</taxon>
        <taxon>Mikania</taxon>
    </lineage>
</organism>
<dbReference type="SUPFAM" id="SSF53756">
    <property type="entry name" value="UDP-Glycosyltransferase/glycogen phosphorylase"/>
    <property type="match status" value="1"/>
</dbReference>
<dbReference type="OrthoDB" id="5835829at2759"/>
<keyword evidence="2" id="KW-1185">Reference proteome</keyword>
<reference evidence="1 2" key="1">
    <citation type="submission" date="2019-05" db="EMBL/GenBank/DDBJ databases">
        <title>Mikania micrantha, genome provides insights into the molecular mechanism of rapid growth.</title>
        <authorList>
            <person name="Liu B."/>
        </authorList>
    </citation>
    <scope>NUCLEOTIDE SEQUENCE [LARGE SCALE GENOMIC DNA]</scope>
    <source>
        <strain evidence="1">NLD-2019</strain>
        <tissue evidence="1">Leaf</tissue>
    </source>
</reference>